<evidence type="ECO:0000256" key="1">
    <source>
        <dbReference type="ARBA" id="ARBA00003362"/>
    </source>
</evidence>
<evidence type="ECO:0000256" key="2">
    <source>
        <dbReference type="ARBA" id="ARBA00005436"/>
    </source>
</evidence>
<protein>
    <submittedName>
        <fullName evidence="6 8">Uncharacterized protein</fullName>
    </submittedName>
</protein>
<dbReference type="AlphaFoldDB" id="A0A182EMD6"/>
<reference evidence="8" key="1">
    <citation type="submission" date="2016-06" db="UniProtKB">
        <authorList>
            <consortium name="WormBaseParasite"/>
        </authorList>
    </citation>
    <scope>IDENTIFICATION</scope>
</reference>
<dbReference type="OrthoDB" id="1227494at2759"/>
<comment type="similarity">
    <text evidence="2">Belongs to the eukaryotic ribosomal protein P1/P2 family.</text>
</comment>
<keyword evidence="3" id="KW-0689">Ribosomal protein</keyword>
<dbReference type="GO" id="GO:1990904">
    <property type="term" value="C:ribonucleoprotein complex"/>
    <property type="evidence" value="ECO:0007669"/>
    <property type="project" value="UniProtKB-KW"/>
</dbReference>
<organism evidence="8">
    <name type="scientific">Onchocerca ochengi</name>
    <name type="common">Filarial nematode worm</name>
    <dbReference type="NCBI Taxonomy" id="42157"/>
    <lineage>
        <taxon>Eukaryota</taxon>
        <taxon>Metazoa</taxon>
        <taxon>Ecdysozoa</taxon>
        <taxon>Nematoda</taxon>
        <taxon>Chromadorea</taxon>
        <taxon>Rhabditida</taxon>
        <taxon>Spirurina</taxon>
        <taxon>Spiruromorpha</taxon>
        <taxon>Filarioidea</taxon>
        <taxon>Onchocercidae</taxon>
        <taxon>Onchocerca</taxon>
    </lineage>
</organism>
<evidence type="ECO:0000313" key="8">
    <source>
        <dbReference type="WBParaSite" id="nOo.2.0.1.t09280-RA"/>
    </source>
</evidence>
<dbReference type="GO" id="GO:0005840">
    <property type="term" value="C:ribosome"/>
    <property type="evidence" value="ECO:0007669"/>
    <property type="project" value="UniProtKB-KW"/>
</dbReference>
<evidence type="ECO:0000313" key="6">
    <source>
        <dbReference type="EMBL" id="VDM92626.1"/>
    </source>
</evidence>
<comment type="function">
    <text evidence="1">Plays an important role in the elongation step of protein synthesis.</text>
</comment>
<dbReference type="STRING" id="42157.A0A182EMD6"/>
<dbReference type="InterPro" id="IPR038716">
    <property type="entry name" value="P1/P2_N_sf"/>
</dbReference>
<evidence type="ECO:0000256" key="4">
    <source>
        <dbReference type="ARBA" id="ARBA00023274"/>
    </source>
</evidence>
<feature type="transmembrane region" description="Helical" evidence="5">
    <location>
        <begin position="9"/>
        <end position="29"/>
    </location>
</feature>
<proteinExistence type="inferred from homology"/>
<keyword evidence="5" id="KW-0472">Membrane</keyword>
<reference evidence="6 7" key="2">
    <citation type="submission" date="2018-08" db="EMBL/GenBank/DDBJ databases">
        <authorList>
            <person name="Laetsch R D."/>
            <person name="Stevens L."/>
            <person name="Kumar S."/>
            <person name="Blaxter L. M."/>
        </authorList>
    </citation>
    <scope>NUCLEOTIDE SEQUENCE [LARGE SCALE GENOMIC DNA]</scope>
</reference>
<evidence type="ECO:0000256" key="5">
    <source>
        <dbReference type="SAM" id="Phobius"/>
    </source>
</evidence>
<sequence length="47" mass="5221">MAAFMRTSYMAYFCIFPGTTMKYLAAYLLSTMGGNKSPTAKDIENVL</sequence>
<keyword evidence="4" id="KW-0687">Ribonucleoprotein</keyword>
<dbReference type="Proteomes" id="UP000271087">
    <property type="component" value="Unassembled WGS sequence"/>
</dbReference>
<keyword evidence="5" id="KW-0812">Transmembrane</keyword>
<accession>A0A182EMD6</accession>
<dbReference type="WBParaSite" id="nOo.2.0.1.t09280-RA">
    <property type="protein sequence ID" value="nOo.2.0.1.t09280-RA"/>
    <property type="gene ID" value="nOo.2.0.1.g09280"/>
</dbReference>
<evidence type="ECO:0000256" key="3">
    <source>
        <dbReference type="ARBA" id="ARBA00022980"/>
    </source>
</evidence>
<keyword evidence="7" id="KW-1185">Reference proteome</keyword>
<evidence type="ECO:0000313" key="7">
    <source>
        <dbReference type="Proteomes" id="UP000271087"/>
    </source>
</evidence>
<keyword evidence="5" id="KW-1133">Transmembrane helix</keyword>
<dbReference type="Gene3D" id="1.10.10.1410">
    <property type="match status" value="1"/>
</dbReference>
<name>A0A182EMD6_ONCOC</name>
<gene>
    <name evidence="6" type="ORF">NOO_LOCUS9280</name>
</gene>
<dbReference type="EMBL" id="UYRW01004408">
    <property type="protein sequence ID" value="VDM92626.1"/>
    <property type="molecule type" value="Genomic_DNA"/>
</dbReference>